<accession>A0A9W9Y988</accession>
<dbReference type="Proteomes" id="UP001163046">
    <property type="component" value="Unassembled WGS sequence"/>
</dbReference>
<dbReference type="EMBL" id="MU827803">
    <property type="protein sequence ID" value="KAJ7326111.1"/>
    <property type="molecule type" value="Genomic_DNA"/>
</dbReference>
<organism evidence="1 2">
    <name type="scientific">Desmophyllum pertusum</name>
    <dbReference type="NCBI Taxonomy" id="174260"/>
    <lineage>
        <taxon>Eukaryota</taxon>
        <taxon>Metazoa</taxon>
        <taxon>Cnidaria</taxon>
        <taxon>Anthozoa</taxon>
        <taxon>Hexacorallia</taxon>
        <taxon>Scleractinia</taxon>
        <taxon>Caryophylliina</taxon>
        <taxon>Caryophylliidae</taxon>
        <taxon>Desmophyllum</taxon>
    </lineage>
</organism>
<reference evidence="1" key="1">
    <citation type="submission" date="2023-01" db="EMBL/GenBank/DDBJ databases">
        <title>Genome assembly of the deep-sea coral Lophelia pertusa.</title>
        <authorList>
            <person name="Herrera S."/>
            <person name="Cordes E."/>
        </authorList>
    </citation>
    <scope>NUCLEOTIDE SEQUENCE</scope>
    <source>
        <strain evidence="1">USNM1676648</strain>
        <tissue evidence="1">Polyp</tissue>
    </source>
</reference>
<protein>
    <submittedName>
        <fullName evidence="1">Uncharacterized protein</fullName>
    </submittedName>
</protein>
<gene>
    <name evidence="1" type="ORF">OS493_027962</name>
</gene>
<dbReference type="AlphaFoldDB" id="A0A9W9Y988"/>
<comment type="caution">
    <text evidence="1">The sequence shown here is derived from an EMBL/GenBank/DDBJ whole genome shotgun (WGS) entry which is preliminary data.</text>
</comment>
<sequence>MLQQMKKKKVLRMQVSEQEEVKIMLVAKKSTQPASDHSARTFVHIVKILCSTKKVKPATNRPTHIPTSTGVGNATKVAVVSELRNNPQLSTDRLKRVRMNLEDTEQDNMYKLCPSDGRIVNEFITSLQVQQSTRRQQRTITELSQAEARK</sequence>
<evidence type="ECO:0000313" key="1">
    <source>
        <dbReference type="EMBL" id="KAJ7326111.1"/>
    </source>
</evidence>
<name>A0A9W9Y988_9CNID</name>
<keyword evidence="2" id="KW-1185">Reference proteome</keyword>
<proteinExistence type="predicted"/>
<evidence type="ECO:0000313" key="2">
    <source>
        <dbReference type="Proteomes" id="UP001163046"/>
    </source>
</evidence>